<dbReference type="PANTHER" id="PTHR31898:SF1">
    <property type="entry name" value="TLC DOMAIN-CONTAINING PROTEIN 5"/>
    <property type="match status" value="1"/>
</dbReference>
<evidence type="ECO:0000256" key="6">
    <source>
        <dbReference type="SAM" id="Phobius"/>
    </source>
</evidence>
<evidence type="ECO:0000259" key="7">
    <source>
        <dbReference type="PROSITE" id="PS50922"/>
    </source>
</evidence>
<feature type="transmembrane region" description="Helical" evidence="6">
    <location>
        <begin position="43"/>
        <end position="63"/>
    </location>
</feature>
<dbReference type="STRING" id="104452.A0A0L7KTP8"/>
<evidence type="ECO:0000313" key="8">
    <source>
        <dbReference type="EMBL" id="KOB66642.1"/>
    </source>
</evidence>
<keyword evidence="4 5" id="KW-0472">Membrane</keyword>
<dbReference type="EMBL" id="JTDY01005774">
    <property type="protein sequence ID" value="KOB66642.1"/>
    <property type="molecule type" value="Genomic_DNA"/>
</dbReference>
<evidence type="ECO:0000256" key="3">
    <source>
        <dbReference type="ARBA" id="ARBA00022989"/>
    </source>
</evidence>
<dbReference type="InterPro" id="IPR006634">
    <property type="entry name" value="TLC-dom"/>
</dbReference>
<feature type="domain" description="TLC" evidence="7">
    <location>
        <begin position="38"/>
        <end position="206"/>
    </location>
</feature>
<sequence length="206" mass="23465">MALGSSFGQELSFASLVKLVSFLFWSGLYLQSAVAWPQRSPEWCSRLVTLLHGSVAALVGLMQCDVTNLSPCTLTMKVTACHYALMVWSWGYFAFDLLWCLVYWSESVLMLCHHSSALAAITIYMQKDYTGCTFACTLALMEITNPLLQTRWLLFDLDEKLISIMFYIVSMAFVYQIVGYVLYKYKTKIGALRDFLDDMGIMSEHR</sequence>
<evidence type="ECO:0000256" key="5">
    <source>
        <dbReference type="PROSITE-ProRule" id="PRU00205"/>
    </source>
</evidence>
<evidence type="ECO:0000313" key="9">
    <source>
        <dbReference type="Proteomes" id="UP000037510"/>
    </source>
</evidence>
<feature type="transmembrane region" description="Helical" evidence="6">
    <location>
        <begin position="161"/>
        <end position="183"/>
    </location>
</feature>
<evidence type="ECO:0000256" key="1">
    <source>
        <dbReference type="ARBA" id="ARBA00004141"/>
    </source>
</evidence>
<keyword evidence="9" id="KW-1185">Reference proteome</keyword>
<name>A0A0L7KTP8_OPEBR</name>
<dbReference type="PANTHER" id="PTHR31898">
    <property type="entry name" value="TRANSMEMBRANE PROTEIN 136"/>
    <property type="match status" value="1"/>
</dbReference>
<dbReference type="Proteomes" id="UP000037510">
    <property type="component" value="Unassembled WGS sequence"/>
</dbReference>
<keyword evidence="2 5" id="KW-0812">Transmembrane</keyword>
<evidence type="ECO:0000256" key="4">
    <source>
        <dbReference type="ARBA" id="ARBA00023136"/>
    </source>
</evidence>
<gene>
    <name evidence="8" type="ORF">OBRU01_16518</name>
</gene>
<comment type="caution">
    <text evidence="8">The sequence shown here is derived from an EMBL/GenBank/DDBJ whole genome shotgun (WGS) entry which is preliminary data.</text>
</comment>
<organism evidence="8 9">
    <name type="scientific">Operophtera brumata</name>
    <name type="common">Winter moth</name>
    <name type="synonym">Phalaena brumata</name>
    <dbReference type="NCBI Taxonomy" id="104452"/>
    <lineage>
        <taxon>Eukaryota</taxon>
        <taxon>Metazoa</taxon>
        <taxon>Ecdysozoa</taxon>
        <taxon>Arthropoda</taxon>
        <taxon>Hexapoda</taxon>
        <taxon>Insecta</taxon>
        <taxon>Pterygota</taxon>
        <taxon>Neoptera</taxon>
        <taxon>Endopterygota</taxon>
        <taxon>Lepidoptera</taxon>
        <taxon>Glossata</taxon>
        <taxon>Ditrysia</taxon>
        <taxon>Geometroidea</taxon>
        <taxon>Geometridae</taxon>
        <taxon>Larentiinae</taxon>
        <taxon>Operophtera</taxon>
    </lineage>
</organism>
<feature type="transmembrane region" description="Helical" evidence="6">
    <location>
        <begin position="83"/>
        <end position="104"/>
    </location>
</feature>
<keyword evidence="3 6" id="KW-1133">Transmembrane helix</keyword>
<dbReference type="PROSITE" id="PS50922">
    <property type="entry name" value="TLC"/>
    <property type="match status" value="1"/>
</dbReference>
<reference evidence="8 9" key="1">
    <citation type="journal article" date="2015" name="Genome Biol. Evol.">
        <title>The genome of winter moth (Operophtera brumata) provides a genomic perspective on sexual dimorphism and phenology.</title>
        <authorList>
            <person name="Derks M.F."/>
            <person name="Smit S."/>
            <person name="Salis L."/>
            <person name="Schijlen E."/>
            <person name="Bossers A."/>
            <person name="Mateman C."/>
            <person name="Pijl A.S."/>
            <person name="de Ridder D."/>
            <person name="Groenen M.A."/>
            <person name="Visser M.E."/>
            <person name="Megens H.J."/>
        </authorList>
    </citation>
    <scope>NUCLEOTIDE SEQUENCE [LARGE SCALE GENOMIC DNA]</scope>
    <source>
        <strain evidence="8">WM2013NL</strain>
        <tissue evidence="8">Head and thorax</tissue>
    </source>
</reference>
<feature type="transmembrane region" description="Helical" evidence="6">
    <location>
        <begin position="12"/>
        <end position="31"/>
    </location>
</feature>
<proteinExistence type="predicted"/>
<protein>
    <recommendedName>
        <fullName evidence="7">TLC domain-containing protein</fullName>
    </recommendedName>
</protein>
<dbReference type="AlphaFoldDB" id="A0A0L7KTP8"/>
<dbReference type="Pfam" id="PF03798">
    <property type="entry name" value="TRAM_LAG1_CLN8"/>
    <property type="match status" value="1"/>
</dbReference>
<dbReference type="GO" id="GO:0016020">
    <property type="term" value="C:membrane"/>
    <property type="evidence" value="ECO:0007669"/>
    <property type="project" value="UniProtKB-SubCell"/>
</dbReference>
<accession>A0A0L7KTP8</accession>
<dbReference type="InterPro" id="IPR042512">
    <property type="entry name" value="TLCD5"/>
</dbReference>
<comment type="subcellular location">
    <subcellularLocation>
        <location evidence="1">Membrane</location>
        <topology evidence="1">Multi-pass membrane protein</topology>
    </subcellularLocation>
</comment>
<evidence type="ECO:0000256" key="2">
    <source>
        <dbReference type="ARBA" id="ARBA00022692"/>
    </source>
</evidence>